<evidence type="ECO:0000313" key="1">
    <source>
        <dbReference type="EMBL" id="KAF2854012.1"/>
    </source>
</evidence>
<dbReference type="Proteomes" id="UP000799423">
    <property type="component" value="Unassembled WGS sequence"/>
</dbReference>
<dbReference type="AlphaFoldDB" id="A0A6A7BFH8"/>
<keyword evidence="2" id="KW-1185">Reference proteome</keyword>
<name>A0A6A7BFH8_9PLEO</name>
<evidence type="ECO:0000313" key="2">
    <source>
        <dbReference type="Proteomes" id="UP000799423"/>
    </source>
</evidence>
<dbReference type="EMBL" id="MU006294">
    <property type="protein sequence ID" value="KAF2854012.1"/>
    <property type="molecule type" value="Genomic_DNA"/>
</dbReference>
<gene>
    <name evidence="1" type="ORF">T440DRAFT_296886</name>
</gene>
<reference evidence="1" key="1">
    <citation type="submission" date="2020-01" db="EMBL/GenBank/DDBJ databases">
        <authorList>
            <consortium name="DOE Joint Genome Institute"/>
            <person name="Haridas S."/>
            <person name="Albert R."/>
            <person name="Binder M."/>
            <person name="Bloem J."/>
            <person name="Labutti K."/>
            <person name="Salamov A."/>
            <person name="Andreopoulos B."/>
            <person name="Baker S.E."/>
            <person name="Barry K."/>
            <person name="Bills G."/>
            <person name="Bluhm B.H."/>
            <person name="Cannon C."/>
            <person name="Castanera R."/>
            <person name="Culley D.E."/>
            <person name="Daum C."/>
            <person name="Ezra D."/>
            <person name="Gonzalez J.B."/>
            <person name="Henrissat B."/>
            <person name="Kuo A."/>
            <person name="Liang C."/>
            <person name="Lipzen A."/>
            <person name="Lutzoni F."/>
            <person name="Magnuson J."/>
            <person name="Mondo S."/>
            <person name="Nolan M."/>
            <person name="Ohm R."/>
            <person name="Pangilinan J."/>
            <person name="Park H.-J."/>
            <person name="Ramirez L."/>
            <person name="Alfaro M."/>
            <person name="Sun H."/>
            <person name="Tritt A."/>
            <person name="Yoshinaga Y."/>
            <person name="Zwiers L.-H."/>
            <person name="Turgeon B.G."/>
            <person name="Goodwin S.B."/>
            <person name="Spatafora J.W."/>
            <person name="Crous P.W."/>
            <person name="Grigoriev I.V."/>
        </authorList>
    </citation>
    <scope>NUCLEOTIDE SEQUENCE</scope>
    <source>
        <strain evidence="1">IPT5</strain>
    </source>
</reference>
<proteinExistence type="predicted"/>
<sequence>MSCSKGDPFRTKYIHCVSDNTQLLLLLPLSAFFELIRSQYSPSLALKWCSWHSPSSFVKYTLSFEAEDSHGGGCEWLFRSMSYLFRYPLRPSSHEAVRVTEELSMMHSLPMYSLSDGQPFVLVPSPLVLLHSNNNFTHSAWPHSNWRGALSKLHATDS</sequence>
<organism evidence="1 2">
    <name type="scientific">Plenodomus tracheiphilus IPT5</name>
    <dbReference type="NCBI Taxonomy" id="1408161"/>
    <lineage>
        <taxon>Eukaryota</taxon>
        <taxon>Fungi</taxon>
        <taxon>Dikarya</taxon>
        <taxon>Ascomycota</taxon>
        <taxon>Pezizomycotina</taxon>
        <taxon>Dothideomycetes</taxon>
        <taxon>Pleosporomycetidae</taxon>
        <taxon>Pleosporales</taxon>
        <taxon>Pleosporineae</taxon>
        <taxon>Leptosphaeriaceae</taxon>
        <taxon>Plenodomus</taxon>
    </lineage>
</organism>
<protein>
    <submittedName>
        <fullName evidence="1">Uncharacterized protein</fullName>
    </submittedName>
</protein>
<accession>A0A6A7BFH8</accession>